<comment type="caution">
    <text evidence="2">The sequence shown here is derived from an EMBL/GenBank/DDBJ whole genome shotgun (WGS) entry which is preliminary data.</text>
</comment>
<dbReference type="Pfam" id="PF11927">
    <property type="entry name" value="HODM_asu-like"/>
    <property type="match status" value="1"/>
</dbReference>
<evidence type="ECO:0000313" key="3">
    <source>
        <dbReference type="Proteomes" id="UP000186136"/>
    </source>
</evidence>
<gene>
    <name evidence="2" type="ORF">PMKS-001576</name>
</gene>
<dbReference type="Proteomes" id="UP000186136">
    <property type="component" value="Unassembled WGS sequence"/>
</dbReference>
<dbReference type="InterPro" id="IPR021848">
    <property type="entry name" value="HODM_asu-like"/>
</dbReference>
<proteinExistence type="predicted"/>
<organism evidence="2 3">
    <name type="scientific">Pichia membranifaciens</name>
    <dbReference type="NCBI Taxonomy" id="4926"/>
    <lineage>
        <taxon>Eukaryota</taxon>
        <taxon>Fungi</taxon>
        <taxon>Dikarya</taxon>
        <taxon>Ascomycota</taxon>
        <taxon>Saccharomycotina</taxon>
        <taxon>Pichiomycetes</taxon>
        <taxon>Pichiales</taxon>
        <taxon>Pichiaceae</taxon>
        <taxon>Pichia</taxon>
    </lineage>
</organism>
<name>A0A1Q2YF15_9ASCO</name>
<sequence>MEHCKPQAFKFILKVGYYGYSSEMQLGLLAVTLLLVVGLSGHYFYTGRKTKQKTGPKAKFQSPVITPVSADFKWEETEPYPYRPFKKGPYNMTLALKKLDPNDLIALENTYLERIALREKLFDQTEFYACDDSAVDALKEMYRFIFGFMVKRYPQYFELTERGTSIHNRITQKFFPSDPADMKKEEILRLIATNIEEDMLIMLKNPSTGQFDEYILRSFITLMPAGFNPMTKLNKSLTAIHGPVPGYLQKLQISMNKFFSRVQPHEFIVRQNWSLQTHPNLCAPKGSHATKEEAEKLHPLFPNDLDFNKCFFRVEKQCVTRLPETGAIIMIIRTYTTSLMDLRADLSEEQKGIMCSAIDGISGDLALYKRRAIWGDAAKSFIRGESNGSQPIPRKHVFVH</sequence>
<protein>
    <submittedName>
        <fullName evidence="2">Uncharacterized protein</fullName>
    </submittedName>
</protein>
<keyword evidence="1" id="KW-1133">Transmembrane helix</keyword>
<evidence type="ECO:0000313" key="2">
    <source>
        <dbReference type="EMBL" id="GAV28108.1"/>
    </source>
</evidence>
<keyword evidence="3" id="KW-1185">Reference proteome</keyword>
<dbReference type="AlphaFoldDB" id="A0A1Q2YF15"/>
<keyword evidence="1" id="KW-0812">Transmembrane</keyword>
<feature type="transmembrane region" description="Helical" evidence="1">
    <location>
        <begin position="26"/>
        <end position="45"/>
    </location>
</feature>
<accession>A0A1Q2YF15</accession>
<dbReference type="EMBL" id="BDGI01000056">
    <property type="protein sequence ID" value="GAV28108.1"/>
    <property type="molecule type" value="Genomic_DNA"/>
</dbReference>
<dbReference type="OrthoDB" id="5043642at2759"/>
<keyword evidence="1" id="KW-0472">Membrane</keyword>
<reference evidence="2 3" key="1">
    <citation type="submission" date="2016-08" db="EMBL/GenBank/DDBJ databases">
        <title>Whole genome shotgun sequence of Pichia membranifaciens KS47-1.</title>
        <authorList>
            <person name="Konishi M."/>
            <person name="Ishida M."/>
            <person name="Arakawa T."/>
            <person name="Kato Y."/>
            <person name="Horiuchi J."/>
        </authorList>
    </citation>
    <scope>NUCLEOTIDE SEQUENCE [LARGE SCALE GENOMIC DNA]</scope>
    <source>
        <strain evidence="2 3">KS47-1</strain>
    </source>
</reference>
<evidence type="ECO:0000256" key="1">
    <source>
        <dbReference type="SAM" id="Phobius"/>
    </source>
</evidence>